<dbReference type="GO" id="GO:0016079">
    <property type="term" value="P:synaptic vesicle exocytosis"/>
    <property type="evidence" value="ECO:0007669"/>
    <property type="project" value="TreeGrafter"/>
</dbReference>
<evidence type="ECO:0000256" key="1">
    <source>
        <dbReference type="ARBA" id="ARBA00005396"/>
    </source>
</evidence>
<sequence>MESYLRGRFERLTGDSDKGQASERQMTVEPDPDVLIARAEQEEKRREKHRKMEADREKMRRNIREKYNIKQKDDAGENEGQFMGNPNKSACEQQADDSIIGQLGLTEAVEKAKTTVNEAIDTVKGIFSFGPFSK</sequence>
<evidence type="ECO:0000256" key="6">
    <source>
        <dbReference type="SAM" id="MobiDB-lite"/>
    </source>
</evidence>
<dbReference type="Pfam" id="PF05835">
    <property type="entry name" value="Synaphin"/>
    <property type="match status" value="1"/>
</dbReference>
<name>A0AAN8IF41_TRICO</name>
<reference evidence="7 8" key="1">
    <citation type="submission" date="2019-10" db="EMBL/GenBank/DDBJ databases">
        <title>Assembly and Annotation for the nematode Trichostrongylus colubriformis.</title>
        <authorList>
            <person name="Martin J."/>
        </authorList>
    </citation>
    <scope>NUCLEOTIDE SEQUENCE [LARGE SCALE GENOMIC DNA]</scope>
    <source>
        <strain evidence="7">G859</strain>
        <tissue evidence="7">Whole worm</tissue>
    </source>
</reference>
<protein>
    <submittedName>
        <fullName evidence="7">Complexin</fullName>
    </submittedName>
</protein>
<dbReference type="CDD" id="cd22808">
    <property type="entry name" value="Complexin_NTD_CPLX_I_II"/>
    <property type="match status" value="1"/>
</dbReference>
<dbReference type="GO" id="GO:0019905">
    <property type="term" value="F:syntaxin binding"/>
    <property type="evidence" value="ECO:0007669"/>
    <property type="project" value="InterPro"/>
</dbReference>
<feature type="region of interest" description="Disordered" evidence="6">
    <location>
        <begin position="1"/>
        <end position="95"/>
    </location>
</feature>
<evidence type="ECO:0000256" key="3">
    <source>
        <dbReference type="ARBA" id="ARBA00022483"/>
    </source>
</evidence>
<proteinExistence type="inferred from homology"/>
<keyword evidence="3" id="KW-0268">Exocytosis</keyword>
<dbReference type="GO" id="GO:0043195">
    <property type="term" value="C:terminal bouton"/>
    <property type="evidence" value="ECO:0007669"/>
    <property type="project" value="TreeGrafter"/>
</dbReference>
<dbReference type="Proteomes" id="UP001331761">
    <property type="component" value="Unassembled WGS sequence"/>
</dbReference>
<evidence type="ECO:0000256" key="5">
    <source>
        <dbReference type="ARBA" id="ARBA00037297"/>
    </source>
</evidence>
<dbReference type="EMBL" id="WIXE01016841">
    <property type="protein sequence ID" value="KAK5972239.1"/>
    <property type="molecule type" value="Genomic_DNA"/>
</dbReference>
<evidence type="ECO:0000313" key="8">
    <source>
        <dbReference type="Proteomes" id="UP001331761"/>
    </source>
</evidence>
<dbReference type="Gene3D" id="1.20.5.580">
    <property type="entry name" value="Single Helix bin"/>
    <property type="match status" value="1"/>
</dbReference>
<comment type="similarity">
    <text evidence="1">Belongs to the complexin/synaphin family.</text>
</comment>
<feature type="compositionally biased region" description="Basic and acidic residues" evidence="6">
    <location>
        <begin position="1"/>
        <end position="21"/>
    </location>
</feature>
<evidence type="ECO:0000256" key="2">
    <source>
        <dbReference type="ARBA" id="ARBA00022448"/>
    </source>
</evidence>
<dbReference type="PANTHER" id="PTHR16705">
    <property type="entry name" value="COMPLEXIN"/>
    <property type="match status" value="1"/>
</dbReference>
<evidence type="ECO:0000313" key="7">
    <source>
        <dbReference type="EMBL" id="KAK5972239.1"/>
    </source>
</evidence>
<organism evidence="7 8">
    <name type="scientific">Trichostrongylus colubriformis</name>
    <name type="common">Black scour worm</name>
    <dbReference type="NCBI Taxonomy" id="6319"/>
    <lineage>
        <taxon>Eukaryota</taxon>
        <taxon>Metazoa</taxon>
        <taxon>Ecdysozoa</taxon>
        <taxon>Nematoda</taxon>
        <taxon>Chromadorea</taxon>
        <taxon>Rhabditida</taxon>
        <taxon>Rhabditina</taxon>
        <taxon>Rhabditomorpha</taxon>
        <taxon>Strongyloidea</taxon>
        <taxon>Trichostrongylidae</taxon>
        <taxon>Trichostrongylus</taxon>
    </lineage>
</organism>
<dbReference type="AlphaFoldDB" id="A0AAN8IF41"/>
<dbReference type="InterPro" id="IPR008849">
    <property type="entry name" value="Synaphin"/>
</dbReference>
<dbReference type="GO" id="GO:0046928">
    <property type="term" value="P:regulation of neurotransmitter secretion"/>
    <property type="evidence" value="ECO:0007669"/>
    <property type="project" value="TreeGrafter"/>
</dbReference>
<comment type="function">
    <text evidence="5">Positively regulates a late step in synaptic vesicle exocytosis.</text>
</comment>
<keyword evidence="8" id="KW-1185">Reference proteome</keyword>
<evidence type="ECO:0000256" key="4">
    <source>
        <dbReference type="ARBA" id="ARBA00022775"/>
    </source>
</evidence>
<dbReference type="SUPFAM" id="SSF58038">
    <property type="entry name" value="SNARE fusion complex"/>
    <property type="match status" value="1"/>
</dbReference>
<keyword evidence="4" id="KW-0532">Neurotransmitter transport</keyword>
<dbReference type="PANTHER" id="PTHR16705:SF4">
    <property type="entry name" value="COMPLEXIN"/>
    <property type="match status" value="1"/>
</dbReference>
<feature type="compositionally biased region" description="Basic and acidic residues" evidence="6">
    <location>
        <begin position="39"/>
        <end position="75"/>
    </location>
</feature>
<accession>A0AAN8IF41</accession>
<dbReference type="GO" id="GO:0031201">
    <property type="term" value="C:SNARE complex"/>
    <property type="evidence" value="ECO:0007669"/>
    <property type="project" value="TreeGrafter"/>
</dbReference>
<gene>
    <name evidence="7" type="ORF">GCK32_002387</name>
</gene>
<keyword evidence="2" id="KW-0813">Transport</keyword>
<comment type="caution">
    <text evidence="7">The sequence shown here is derived from an EMBL/GenBank/DDBJ whole genome shotgun (WGS) entry which is preliminary data.</text>
</comment>